<dbReference type="RefSeq" id="WP_305933341.1">
    <property type="nucleotide sequence ID" value="NZ_JAVAIM010000001.1"/>
</dbReference>
<sequence>MFKIEETSGRVVAGETQQSIAMIDKALISAANLCASIVEASNSSSLPVNAPQAALSELGEGLSMLIAGRQRLGSATLEMIKIQKASNLEAVSFGCPDGNFGFQAHPSTATQDA</sequence>
<comment type="caution">
    <text evidence="1">The sequence shown here is derived from an EMBL/GenBank/DDBJ whole genome shotgun (WGS) entry which is preliminary data.</text>
</comment>
<protein>
    <submittedName>
        <fullName evidence="1">Uncharacterized protein</fullName>
    </submittedName>
</protein>
<dbReference type="EMBL" id="JAVAIM010000001">
    <property type="protein sequence ID" value="MDP4576125.1"/>
    <property type="molecule type" value="Genomic_DNA"/>
</dbReference>
<evidence type="ECO:0000313" key="1">
    <source>
        <dbReference type="EMBL" id="MDP4576125.1"/>
    </source>
</evidence>
<proteinExistence type="predicted"/>
<dbReference type="Proteomes" id="UP001240639">
    <property type="component" value="Unassembled WGS sequence"/>
</dbReference>
<organism evidence="1 2">
    <name type="scientific">Qipengyuania profundimaris</name>
    <dbReference type="NCBI Taxonomy" id="3067652"/>
    <lineage>
        <taxon>Bacteria</taxon>
        <taxon>Pseudomonadati</taxon>
        <taxon>Pseudomonadota</taxon>
        <taxon>Alphaproteobacteria</taxon>
        <taxon>Sphingomonadales</taxon>
        <taxon>Erythrobacteraceae</taxon>
        <taxon>Qipengyuania</taxon>
    </lineage>
</organism>
<reference evidence="1 2" key="1">
    <citation type="submission" date="2023-08" db="EMBL/GenBank/DDBJ databases">
        <title>genomic of G39.</title>
        <authorList>
            <person name="Wang Y."/>
        </authorList>
    </citation>
    <scope>NUCLEOTIDE SEQUENCE [LARGE SCALE GENOMIC DNA]</scope>
    <source>
        <strain evidence="1 2">G39</strain>
    </source>
</reference>
<name>A0ABT9HSZ4_9SPHN</name>
<evidence type="ECO:0000313" key="2">
    <source>
        <dbReference type="Proteomes" id="UP001240639"/>
    </source>
</evidence>
<accession>A0ABT9HSZ4</accession>
<keyword evidence="2" id="KW-1185">Reference proteome</keyword>
<gene>
    <name evidence="1" type="ORF">Q9K02_13360</name>
</gene>